<name>A0A418X8Z4_9PSED</name>
<comment type="caution">
    <text evidence="3">The sequence shown here is derived from an EMBL/GenBank/DDBJ whole genome shotgun (WGS) entry which is preliminary data.</text>
</comment>
<keyword evidence="1" id="KW-0175">Coiled coil</keyword>
<feature type="domain" description="MvaT DNA-binding" evidence="2">
    <location>
        <begin position="81"/>
        <end position="117"/>
    </location>
</feature>
<proteinExistence type="predicted"/>
<dbReference type="OrthoDB" id="6367018at2"/>
<dbReference type="InterPro" id="IPR035616">
    <property type="entry name" value="MvaT_DBD"/>
</dbReference>
<organism evidence="3 4">
    <name type="scientific">Pseudomonas cavernicola</name>
    <dbReference type="NCBI Taxonomy" id="2320866"/>
    <lineage>
        <taxon>Bacteria</taxon>
        <taxon>Pseudomonadati</taxon>
        <taxon>Pseudomonadota</taxon>
        <taxon>Gammaproteobacteria</taxon>
        <taxon>Pseudomonadales</taxon>
        <taxon>Pseudomonadaceae</taxon>
        <taxon>Pseudomonas</taxon>
    </lineage>
</organism>
<accession>A0A418X8Z4</accession>
<gene>
    <name evidence="3" type="ORF">D3879_24300</name>
</gene>
<dbReference type="Proteomes" id="UP000284021">
    <property type="component" value="Unassembled WGS sequence"/>
</dbReference>
<evidence type="ECO:0000313" key="3">
    <source>
        <dbReference type="EMBL" id="RJG08959.1"/>
    </source>
</evidence>
<evidence type="ECO:0000313" key="4">
    <source>
        <dbReference type="Proteomes" id="UP000284021"/>
    </source>
</evidence>
<dbReference type="EMBL" id="QYUR01000008">
    <property type="protein sequence ID" value="RJG08959.1"/>
    <property type="molecule type" value="Genomic_DNA"/>
</dbReference>
<evidence type="ECO:0000256" key="1">
    <source>
        <dbReference type="SAM" id="Coils"/>
    </source>
</evidence>
<protein>
    <submittedName>
        <fullName evidence="3">Transcriptional regulator</fullName>
    </submittedName>
</protein>
<evidence type="ECO:0000259" key="2">
    <source>
        <dbReference type="Pfam" id="PF22055"/>
    </source>
</evidence>
<dbReference type="CDD" id="cd16170">
    <property type="entry name" value="MvaT_DBD"/>
    <property type="match status" value="1"/>
</dbReference>
<dbReference type="Pfam" id="PF22055">
    <property type="entry name" value="MvaT_DBD"/>
    <property type="match status" value="1"/>
</dbReference>
<keyword evidence="4" id="KW-1185">Reference proteome</keyword>
<dbReference type="AlphaFoldDB" id="A0A418X8Z4"/>
<dbReference type="NCBIfam" id="NF041859">
    <property type="entry name" value="silencer_MvaTU"/>
    <property type="match status" value="1"/>
</dbReference>
<reference evidence="3 4" key="1">
    <citation type="submission" date="2018-09" db="EMBL/GenBank/DDBJ databases">
        <authorList>
            <person name="Zhu H."/>
        </authorList>
    </citation>
    <scope>NUCLEOTIDE SEQUENCE [LARGE SCALE GENOMIC DNA]</scope>
    <source>
        <strain evidence="3 4">K1S02-6</strain>
    </source>
</reference>
<dbReference type="RefSeq" id="WP_119956758.1">
    <property type="nucleotide sequence ID" value="NZ_QYUR01000008.1"/>
</dbReference>
<sequence>MSKLAEYRALEQQLAEQLAELEAMKNDKRLNQEMEFERKLRQLMDGYGKKLGDIIAILQPPAGRTKLVAPAKAKRRERQVKRYKNPHTNEVVETKGGNHKVLKVWKQEYGAAVVDSWLQ</sequence>
<feature type="coiled-coil region" evidence="1">
    <location>
        <begin position="4"/>
        <end position="31"/>
    </location>
</feature>